<feature type="transmembrane region" description="Helical" evidence="7">
    <location>
        <begin position="138"/>
        <end position="154"/>
    </location>
</feature>
<dbReference type="SUPFAM" id="SSF161098">
    <property type="entry name" value="MetI-like"/>
    <property type="match status" value="1"/>
</dbReference>
<reference evidence="9 10" key="1">
    <citation type="submission" date="2019-03" db="EMBL/GenBank/DDBJ databases">
        <title>Complete genome sequence of Paenisporosarcina antarctica CGMCC 1.6503T.</title>
        <authorList>
            <person name="Rong J.-C."/>
            <person name="Chi N.-Y."/>
            <person name="Zhang Q.-F."/>
        </authorList>
    </citation>
    <scope>NUCLEOTIDE SEQUENCE [LARGE SCALE GENOMIC DNA]</scope>
    <source>
        <strain evidence="9 10">CGMCC 1.6503</strain>
    </source>
</reference>
<keyword evidence="5 7" id="KW-1133">Transmembrane helix</keyword>
<dbReference type="AlphaFoldDB" id="A0A4V1AMS4"/>
<feature type="transmembrane region" description="Helical" evidence="7">
    <location>
        <begin position="197"/>
        <end position="219"/>
    </location>
</feature>
<dbReference type="Pfam" id="PF00528">
    <property type="entry name" value="BPD_transp_1"/>
    <property type="match status" value="1"/>
</dbReference>
<feature type="transmembrane region" description="Helical" evidence="7">
    <location>
        <begin position="163"/>
        <end position="185"/>
    </location>
</feature>
<keyword evidence="10" id="KW-1185">Reference proteome</keyword>
<dbReference type="InterPro" id="IPR043429">
    <property type="entry name" value="ArtM/GltK/GlnP/TcyL/YhdX-like"/>
</dbReference>
<dbReference type="RefSeq" id="WP_134209020.1">
    <property type="nucleotide sequence ID" value="NZ_CP038015.1"/>
</dbReference>
<dbReference type="GO" id="GO:0006865">
    <property type="term" value="P:amino acid transport"/>
    <property type="evidence" value="ECO:0007669"/>
    <property type="project" value="TreeGrafter"/>
</dbReference>
<feature type="domain" description="ABC transmembrane type-1" evidence="8">
    <location>
        <begin position="196"/>
        <end position="390"/>
    </location>
</feature>
<dbReference type="GO" id="GO:0043190">
    <property type="term" value="C:ATP-binding cassette (ABC) transporter complex"/>
    <property type="evidence" value="ECO:0007669"/>
    <property type="project" value="InterPro"/>
</dbReference>
<feature type="transmembrane region" description="Helical" evidence="7">
    <location>
        <begin position="315"/>
        <end position="336"/>
    </location>
</feature>
<dbReference type="EMBL" id="CP038015">
    <property type="protein sequence ID" value="QBP40285.1"/>
    <property type="molecule type" value="Genomic_DNA"/>
</dbReference>
<dbReference type="InterPro" id="IPR000515">
    <property type="entry name" value="MetI-like"/>
</dbReference>
<evidence type="ECO:0000256" key="6">
    <source>
        <dbReference type="ARBA" id="ARBA00023136"/>
    </source>
</evidence>
<keyword evidence="4 7" id="KW-0812">Transmembrane</keyword>
<feature type="transmembrane region" description="Helical" evidence="7">
    <location>
        <begin position="34"/>
        <end position="54"/>
    </location>
</feature>
<feature type="transmembrane region" description="Helical" evidence="7">
    <location>
        <begin position="267"/>
        <end position="284"/>
    </location>
</feature>
<comment type="subcellular location">
    <subcellularLocation>
        <location evidence="1 7">Cell membrane</location>
        <topology evidence="1 7">Multi-pass membrane protein</topology>
    </subcellularLocation>
</comment>
<name>A0A4V1AMS4_9BACL</name>
<feature type="transmembrane region" description="Helical" evidence="7">
    <location>
        <begin position="231"/>
        <end position="255"/>
    </location>
</feature>
<protein>
    <submittedName>
        <fullName evidence="9">Amino acid ABC transporter permease</fullName>
    </submittedName>
</protein>
<evidence type="ECO:0000256" key="3">
    <source>
        <dbReference type="ARBA" id="ARBA00022475"/>
    </source>
</evidence>
<accession>A0A4V1AMS4</accession>
<evidence type="ECO:0000259" key="8">
    <source>
        <dbReference type="PROSITE" id="PS50928"/>
    </source>
</evidence>
<evidence type="ECO:0000256" key="7">
    <source>
        <dbReference type="RuleBase" id="RU363032"/>
    </source>
</evidence>
<dbReference type="NCBIfam" id="TIGR01726">
    <property type="entry name" value="HEQRo_perm_3TM"/>
    <property type="match status" value="1"/>
</dbReference>
<dbReference type="Proteomes" id="UP000294292">
    <property type="component" value="Chromosome"/>
</dbReference>
<gene>
    <name evidence="9" type="ORF">E2636_03580</name>
</gene>
<evidence type="ECO:0000313" key="10">
    <source>
        <dbReference type="Proteomes" id="UP000294292"/>
    </source>
</evidence>
<keyword evidence="3" id="KW-1003">Cell membrane</keyword>
<evidence type="ECO:0000256" key="5">
    <source>
        <dbReference type="ARBA" id="ARBA00022989"/>
    </source>
</evidence>
<dbReference type="PANTHER" id="PTHR30614:SF41">
    <property type="entry name" value="INNER MEMBRANE AMINO-ACID ABC TRANSPORTER PERMEASE PROTEIN YHDY"/>
    <property type="match status" value="1"/>
</dbReference>
<evidence type="ECO:0000256" key="2">
    <source>
        <dbReference type="ARBA" id="ARBA00022448"/>
    </source>
</evidence>
<dbReference type="CDD" id="cd06261">
    <property type="entry name" value="TM_PBP2"/>
    <property type="match status" value="1"/>
</dbReference>
<keyword evidence="2 7" id="KW-0813">Transport</keyword>
<keyword evidence="6 7" id="KW-0472">Membrane</keyword>
<dbReference type="Gene3D" id="1.10.3720.10">
    <property type="entry name" value="MetI-like"/>
    <property type="match status" value="1"/>
</dbReference>
<dbReference type="InterPro" id="IPR035906">
    <property type="entry name" value="MetI-like_sf"/>
</dbReference>
<proteinExistence type="inferred from homology"/>
<dbReference type="OrthoDB" id="9805999at2"/>
<dbReference type="PROSITE" id="PS50928">
    <property type="entry name" value="ABC_TM1"/>
    <property type="match status" value="1"/>
</dbReference>
<evidence type="ECO:0000313" key="9">
    <source>
        <dbReference type="EMBL" id="QBP40285.1"/>
    </source>
</evidence>
<evidence type="ECO:0000256" key="4">
    <source>
        <dbReference type="ARBA" id="ARBA00022692"/>
    </source>
</evidence>
<feature type="transmembrane region" description="Helical" evidence="7">
    <location>
        <begin position="371"/>
        <end position="389"/>
    </location>
</feature>
<feature type="transmembrane region" description="Helical" evidence="7">
    <location>
        <begin position="115"/>
        <end position="132"/>
    </location>
</feature>
<evidence type="ECO:0000256" key="1">
    <source>
        <dbReference type="ARBA" id="ARBA00004651"/>
    </source>
</evidence>
<sequence>MDKDELKIKELVRTEIAPPNSSIGVLGWLKENLFSNWVNVVLTIVFASITYLVLKNSIEWIFFNANWHVISANFRLLVVGQYPVTELWRVWIILTLISILMGLSWGIWKGTIGHLSTIVTGLYIILASLPFVMIETRIWLLINIIAIVATCLVGRKGLKLKKFILVGWFMMFPVIIFLLSGFGIFNHVGTNLWGGFLLTLLIAIVAIVFSFPLGVLLALGRRSKLPIIRWFSIAYIELIRGVPLITILFVAQLMLPLFLGEGINIDNVVRAMVGFTLFTAAYLAENIRGGLQSIPRGQFEAAEALGLNATFKMTFIILPQALRAVIPAIVGLFIGIFKDTSLVAIVGLTDILGIGKNIISNPEFLGTQMEVFIFIAVIFLIFCNMMSYASRRIEGALGVGKR</sequence>
<dbReference type="PANTHER" id="PTHR30614">
    <property type="entry name" value="MEMBRANE COMPONENT OF AMINO ACID ABC TRANSPORTER"/>
    <property type="match status" value="1"/>
</dbReference>
<dbReference type="GO" id="GO:0022857">
    <property type="term" value="F:transmembrane transporter activity"/>
    <property type="evidence" value="ECO:0007669"/>
    <property type="project" value="InterPro"/>
</dbReference>
<dbReference type="InterPro" id="IPR010065">
    <property type="entry name" value="AA_ABC_transptr_permease_3TM"/>
</dbReference>
<dbReference type="KEGG" id="panc:E2636_03580"/>
<organism evidence="9 10">
    <name type="scientific">Paenisporosarcina antarctica</name>
    <dbReference type="NCBI Taxonomy" id="417367"/>
    <lineage>
        <taxon>Bacteria</taxon>
        <taxon>Bacillati</taxon>
        <taxon>Bacillota</taxon>
        <taxon>Bacilli</taxon>
        <taxon>Bacillales</taxon>
        <taxon>Caryophanaceae</taxon>
        <taxon>Paenisporosarcina</taxon>
    </lineage>
</organism>
<feature type="transmembrane region" description="Helical" evidence="7">
    <location>
        <begin position="88"/>
        <end position="108"/>
    </location>
</feature>
<comment type="similarity">
    <text evidence="7">Belongs to the binding-protein-dependent transport system permease family.</text>
</comment>